<feature type="compositionally biased region" description="Low complexity" evidence="1">
    <location>
        <begin position="433"/>
        <end position="450"/>
    </location>
</feature>
<organism evidence="3">
    <name type="scientific">Tetraselmis sp. GSL018</name>
    <dbReference type="NCBI Taxonomy" id="582737"/>
    <lineage>
        <taxon>Eukaryota</taxon>
        <taxon>Viridiplantae</taxon>
        <taxon>Chlorophyta</taxon>
        <taxon>core chlorophytes</taxon>
        <taxon>Chlorodendrophyceae</taxon>
        <taxon>Chlorodendrales</taxon>
        <taxon>Chlorodendraceae</taxon>
        <taxon>Tetraselmis</taxon>
    </lineage>
</organism>
<evidence type="ECO:0000313" key="3">
    <source>
        <dbReference type="EMBL" id="JAC82648.1"/>
    </source>
</evidence>
<protein>
    <submittedName>
        <fullName evidence="3">Uncharacterized protein</fullName>
    </submittedName>
</protein>
<keyword evidence="2" id="KW-0812">Transmembrane</keyword>
<feature type="transmembrane region" description="Helical" evidence="2">
    <location>
        <begin position="363"/>
        <end position="385"/>
    </location>
</feature>
<keyword evidence="2" id="KW-0472">Membrane</keyword>
<name>A0A061SEF7_9CHLO</name>
<evidence type="ECO:0000256" key="2">
    <source>
        <dbReference type="SAM" id="Phobius"/>
    </source>
</evidence>
<proteinExistence type="predicted"/>
<keyword evidence="2" id="KW-1133">Transmembrane helix</keyword>
<feature type="transmembrane region" description="Helical" evidence="2">
    <location>
        <begin position="28"/>
        <end position="49"/>
    </location>
</feature>
<gene>
    <name evidence="3" type="ORF">TSPGSL018_5236</name>
</gene>
<dbReference type="EMBL" id="GBEZ01002404">
    <property type="protein sequence ID" value="JAC82648.1"/>
    <property type="molecule type" value="Transcribed_RNA"/>
</dbReference>
<feature type="region of interest" description="Disordered" evidence="1">
    <location>
        <begin position="426"/>
        <end position="450"/>
    </location>
</feature>
<evidence type="ECO:0000256" key="1">
    <source>
        <dbReference type="SAM" id="MobiDB-lite"/>
    </source>
</evidence>
<accession>A0A061SEF7</accession>
<dbReference type="AlphaFoldDB" id="A0A061SEF7"/>
<reference evidence="3" key="1">
    <citation type="submission" date="2014-05" db="EMBL/GenBank/DDBJ databases">
        <title>The transcriptome of the halophilic microalga Tetraselmis sp. GSL018 isolated from the Great Salt Lake, Utah.</title>
        <authorList>
            <person name="Jinkerson R.E."/>
            <person name="D'Adamo S."/>
            <person name="Posewitz M.C."/>
        </authorList>
    </citation>
    <scope>NUCLEOTIDE SEQUENCE</scope>
    <source>
        <strain evidence="3">GSL018</strain>
    </source>
</reference>
<sequence>MHRNVGALVARRRRPSADAGNSDMCKRCMFAVIFVFGIILTGVGVYFILTENRADVSRKKLVEPFDTAVLEWESSRRAQFERSSLKATLQYDGIGEPRASNGVAMDMAPDTKKTYLDPERDYHDDLENYQALQYLLSLPQENLTEAERGTLNEMRHRSRYLVLPQEWLSEPIPKAMPNSGPLEGQEVAVDDGSPQAGVAFSPWVESVGNLTVRVEIDSGDGSKSTHVMEGLPVAYARMTHNNFKSCRPRGGVHQPASVGNHCTIVIGLSNICLIVSRDSEGRWEFAPEKQLPCPNRCVSPCRLTHNGTAMYHGQRTAKGAQLSVLGRNSLQIEVRSEDDPFVSAYKLTGGTFQFGASKSDRHVHGIVCIVLGIILMIPAAIHFFVEYMDRRAFHALEDGPGDVSPDDVSLNIRSFVDSEPIAPLEHMQQSFGRESPSSRAPAAAKPEACQ</sequence>